<dbReference type="GO" id="GO:0003700">
    <property type="term" value="F:DNA-binding transcription factor activity"/>
    <property type="evidence" value="ECO:0007669"/>
    <property type="project" value="InterPro"/>
</dbReference>
<keyword evidence="1" id="KW-0805">Transcription regulation</keyword>
<evidence type="ECO:0000256" key="2">
    <source>
        <dbReference type="ARBA" id="ARBA00023125"/>
    </source>
</evidence>
<dbReference type="PRINTS" id="PR00032">
    <property type="entry name" value="HTHARAC"/>
</dbReference>
<dbReference type="InterPro" id="IPR020449">
    <property type="entry name" value="Tscrpt_reg_AraC-type_HTH"/>
</dbReference>
<dbReference type="Pfam" id="PF12833">
    <property type="entry name" value="HTH_18"/>
    <property type="match status" value="1"/>
</dbReference>
<dbReference type="KEGG" id="rhoz:GXP67_05815"/>
<dbReference type="PANTHER" id="PTHR47893">
    <property type="entry name" value="REGULATORY PROTEIN PCHR"/>
    <property type="match status" value="1"/>
</dbReference>
<dbReference type="InterPro" id="IPR018060">
    <property type="entry name" value="HTH_AraC"/>
</dbReference>
<reference evidence="5 6" key="1">
    <citation type="submission" date="2020-01" db="EMBL/GenBank/DDBJ databases">
        <authorList>
            <person name="Kim M.K."/>
        </authorList>
    </citation>
    <scope>NUCLEOTIDE SEQUENCE [LARGE SCALE GENOMIC DNA]</scope>
    <source>
        <strain evidence="5 6">172606-1</strain>
    </source>
</reference>
<feature type="domain" description="HTH araC/xylS-type" evidence="4">
    <location>
        <begin position="229"/>
        <end position="327"/>
    </location>
</feature>
<dbReference type="InterPro" id="IPR053142">
    <property type="entry name" value="PchR_regulatory_protein"/>
</dbReference>
<dbReference type="GO" id="GO:0043565">
    <property type="term" value="F:sequence-specific DNA binding"/>
    <property type="evidence" value="ECO:0007669"/>
    <property type="project" value="InterPro"/>
</dbReference>
<name>A0A6C0GE18_9BACT</name>
<dbReference type="AlphaFoldDB" id="A0A6C0GE18"/>
<organism evidence="5 6">
    <name type="scientific">Rhodocytophaga rosea</name>
    <dbReference type="NCBI Taxonomy" id="2704465"/>
    <lineage>
        <taxon>Bacteria</taxon>
        <taxon>Pseudomonadati</taxon>
        <taxon>Bacteroidota</taxon>
        <taxon>Cytophagia</taxon>
        <taxon>Cytophagales</taxon>
        <taxon>Rhodocytophagaceae</taxon>
        <taxon>Rhodocytophaga</taxon>
    </lineage>
</organism>
<evidence type="ECO:0000313" key="5">
    <source>
        <dbReference type="EMBL" id="QHT66216.1"/>
    </source>
</evidence>
<dbReference type="SMART" id="SM00342">
    <property type="entry name" value="HTH_ARAC"/>
    <property type="match status" value="1"/>
</dbReference>
<evidence type="ECO:0000313" key="6">
    <source>
        <dbReference type="Proteomes" id="UP000480178"/>
    </source>
</evidence>
<keyword evidence="6" id="KW-1185">Reference proteome</keyword>
<dbReference type="PANTHER" id="PTHR47893:SF1">
    <property type="entry name" value="REGULATORY PROTEIN PCHR"/>
    <property type="match status" value="1"/>
</dbReference>
<gene>
    <name evidence="5" type="ORF">GXP67_05815</name>
</gene>
<keyword evidence="3" id="KW-0804">Transcription</keyword>
<dbReference type="PROSITE" id="PS00041">
    <property type="entry name" value="HTH_ARAC_FAMILY_1"/>
    <property type="match status" value="1"/>
</dbReference>
<evidence type="ECO:0000256" key="3">
    <source>
        <dbReference type="ARBA" id="ARBA00023163"/>
    </source>
</evidence>
<proteinExistence type="predicted"/>
<evidence type="ECO:0000256" key="1">
    <source>
        <dbReference type="ARBA" id="ARBA00023015"/>
    </source>
</evidence>
<evidence type="ECO:0000259" key="4">
    <source>
        <dbReference type="PROSITE" id="PS01124"/>
    </source>
</evidence>
<dbReference type="Gene3D" id="1.10.10.60">
    <property type="entry name" value="Homeodomain-like"/>
    <property type="match status" value="1"/>
</dbReference>
<dbReference type="EMBL" id="CP048222">
    <property type="protein sequence ID" value="QHT66216.1"/>
    <property type="molecule type" value="Genomic_DNA"/>
</dbReference>
<protein>
    <submittedName>
        <fullName evidence="5">Helix-turn-helix transcriptional regulator</fullName>
    </submittedName>
</protein>
<dbReference type="InterPro" id="IPR018062">
    <property type="entry name" value="HTH_AraC-typ_CS"/>
</dbReference>
<dbReference type="SUPFAM" id="SSF46689">
    <property type="entry name" value="Homeodomain-like"/>
    <property type="match status" value="1"/>
</dbReference>
<sequence length="327" mass="37400">MPTLVRNKQDGALVHTNDYRPSDFYQESVDEKMHSIRTPAGELVLQQWHFEGIRIGYSQSVVHLPAPLFWQGDMELVQLLFNLRGVSTFEGTVLGDLSFRPMQHTLFYSKGFEGILQAEKGIHESVVIQFAKESFLNLMEETTEPFRRMGEAIAKGKAVKIAPHPLPISLPLQTILAEIISCPYMGKMKRIFLYAKTMEILMLLAEAYQNYALHQGEGNLPAADKQRIIFARDYLIEHLQYPPTIPELSKIVGINECKLKKGFRVLYQQSLFSYLTDYRMEMAKAALLEKQKNISELSYDLGYSSPQHFSTAFKKKFGIAPSQIKKR</sequence>
<accession>A0A6C0GE18</accession>
<dbReference type="RefSeq" id="WP_162442282.1">
    <property type="nucleotide sequence ID" value="NZ_CP048222.1"/>
</dbReference>
<dbReference type="Proteomes" id="UP000480178">
    <property type="component" value="Chromosome"/>
</dbReference>
<dbReference type="PROSITE" id="PS01124">
    <property type="entry name" value="HTH_ARAC_FAMILY_2"/>
    <property type="match status" value="1"/>
</dbReference>
<dbReference type="InterPro" id="IPR009057">
    <property type="entry name" value="Homeodomain-like_sf"/>
</dbReference>
<keyword evidence="2" id="KW-0238">DNA-binding</keyword>